<dbReference type="VEuPathDB" id="TrichDB:TVAGG3_0242270"/>
<evidence type="ECO:0000313" key="3">
    <source>
        <dbReference type="EMBL" id="EAY07809.1"/>
    </source>
</evidence>
<dbReference type="KEGG" id="tva:4765706"/>
<sequence length="402" mass="46088">MESEDERKLTRLVRELVGGKPVSEVNPKIIPQVIDAMEQHKQTAIANGQVERVRKLQSIMAELSKLDRKRKSIGKHKAKSEKSTSRSIDTTTEDSHKEITPAVVESVLADIMDGFPLDVAENYLLPSLIQAARDHVNQELSTGNYKEAQRYEDVGNTLVALSNERMVEMKKNEKREALVYQFTQAEEALRKENESLRQALEDHDERSKAAEDALNAEEEVTLNDHDAVTNGDLPVEKLKFSSALLNLRETEKFLVLSRRFEEAAGIKAEADQKEIEEVKAIHEKYLKQRKIQRNKLVESFDQRRKCLIEKNARLRQRIEQDHQAERSALERAVENWRQRIIEFDKNLEAQNIPIVETKKTPRAFVTQRTPPLSAHRTPRPATQTRAIRPGTSRLAKLAVSRK</sequence>
<dbReference type="EMBL" id="DS113391">
    <property type="protein sequence ID" value="EAY07809.1"/>
    <property type="molecule type" value="Genomic_DNA"/>
</dbReference>
<feature type="region of interest" description="Disordered" evidence="2">
    <location>
        <begin position="363"/>
        <end position="402"/>
    </location>
</feature>
<evidence type="ECO:0000313" key="4">
    <source>
        <dbReference type="Proteomes" id="UP000001542"/>
    </source>
</evidence>
<dbReference type="VEuPathDB" id="TrichDB:TVAG_312080"/>
<feature type="coiled-coil region" evidence="1">
    <location>
        <begin position="182"/>
        <end position="220"/>
    </location>
</feature>
<feature type="compositionally biased region" description="Basic residues" evidence="2">
    <location>
        <begin position="70"/>
        <end position="79"/>
    </location>
</feature>
<evidence type="ECO:0000256" key="2">
    <source>
        <dbReference type="SAM" id="MobiDB-lite"/>
    </source>
</evidence>
<dbReference type="OrthoDB" id="10251737at2759"/>
<evidence type="ECO:0000256" key="1">
    <source>
        <dbReference type="SAM" id="Coils"/>
    </source>
</evidence>
<dbReference type="PANTHER" id="PTHR47026:SF2">
    <property type="entry name" value="FLAGELLAR ASSOCIATED PROTEIN"/>
    <property type="match status" value="1"/>
</dbReference>
<dbReference type="SMR" id="A2EHL3"/>
<dbReference type="AlphaFoldDB" id="A2EHL3"/>
<gene>
    <name evidence="3" type="ORF">TVAG_312080</name>
</gene>
<accession>A2EHL3</accession>
<keyword evidence="1" id="KW-0175">Coiled coil</keyword>
<dbReference type="InParanoid" id="A2EHL3"/>
<protein>
    <submittedName>
        <fullName evidence="3">Uncharacterized protein</fullName>
    </submittedName>
</protein>
<reference evidence="3" key="2">
    <citation type="journal article" date="2007" name="Science">
        <title>Draft genome sequence of the sexually transmitted pathogen Trichomonas vaginalis.</title>
        <authorList>
            <person name="Carlton J.M."/>
            <person name="Hirt R.P."/>
            <person name="Silva J.C."/>
            <person name="Delcher A.L."/>
            <person name="Schatz M."/>
            <person name="Zhao Q."/>
            <person name="Wortman J.R."/>
            <person name="Bidwell S.L."/>
            <person name="Alsmark U.C.M."/>
            <person name="Besteiro S."/>
            <person name="Sicheritz-Ponten T."/>
            <person name="Noel C.J."/>
            <person name="Dacks J.B."/>
            <person name="Foster P.G."/>
            <person name="Simillion C."/>
            <person name="Van de Peer Y."/>
            <person name="Miranda-Saavedra D."/>
            <person name="Barton G.J."/>
            <person name="Westrop G.D."/>
            <person name="Mueller S."/>
            <person name="Dessi D."/>
            <person name="Fiori P.L."/>
            <person name="Ren Q."/>
            <person name="Paulsen I."/>
            <person name="Zhang H."/>
            <person name="Bastida-Corcuera F.D."/>
            <person name="Simoes-Barbosa A."/>
            <person name="Brown M.T."/>
            <person name="Hayes R.D."/>
            <person name="Mukherjee M."/>
            <person name="Okumura C.Y."/>
            <person name="Schneider R."/>
            <person name="Smith A.J."/>
            <person name="Vanacova S."/>
            <person name="Villalvazo M."/>
            <person name="Haas B.J."/>
            <person name="Pertea M."/>
            <person name="Feldblyum T.V."/>
            <person name="Utterback T.R."/>
            <person name="Shu C.L."/>
            <person name="Osoegawa K."/>
            <person name="de Jong P.J."/>
            <person name="Hrdy I."/>
            <person name="Horvathova L."/>
            <person name="Zubacova Z."/>
            <person name="Dolezal P."/>
            <person name="Malik S.B."/>
            <person name="Logsdon J.M. Jr."/>
            <person name="Henze K."/>
            <person name="Gupta A."/>
            <person name="Wang C.C."/>
            <person name="Dunne R.L."/>
            <person name="Upcroft J.A."/>
            <person name="Upcroft P."/>
            <person name="White O."/>
            <person name="Salzberg S.L."/>
            <person name="Tang P."/>
            <person name="Chiu C.-H."/>
            <person name="Lee Y.-S."/>
            <person name="Embley T.M."/>
            <person name="Coombs G.H."/>
            <person name="Mottram J.C."/>
            <person name="Tachezy J."/>
            <person name="Fraser-Liggett C.M."/>
            <person name="Johnson P.J."/>
        </authorList>
    </citation>
    <scope>NUCLEOTIDE SEQUENCE [LARGE SCALE GENOMIC DNA]</scope>
    <source>
        <strain evidence="3">G3</strain>
    </source>
</reference>
<name>A2EHL3_TRIV3</name>
<dbReference type="RefSeq" id="XP_001320032.1">
    <property type="nucleotide sequence ID" value="XM_001319997.1"/>
</dbReference>
<feature type="region of interest" description="Disordered" evidence="2">
    <location>
        <begin position="70"/>
        <end position="94"/>
    </location>
</feature>
<organism evidence="3 4">
    <name type="scientific">Trichomonas vaginalis (strain ATCC PRA-98 / G3)</name>
    <dbReference type="NCBI Taxonomy" id="412133"/>
    <lineage>
        <taxon>Eukaryota</taxon>
        <taxon>Metamonada</taxon>
        <taxon>Parabasalia</taxon>
        <taxon>Trichomonadida</taxon>
        <taxon>Trichomonadidae</taxon>
        <taxon>Trichomonas</taxon>
    </lineage>
</organism>
<keyword evidence="4" id="KW-1185">Reference proteome</keyword>
<dbReference type="PANTHER" id="PTHR47026">
    <property type="entry name" value="PIGMENTOSA GTPASE REGULATOR-LIKE PROTEIN, PUTATIVE-RELATED"/>
    <property type="match status" value="1"/>
</dbReference>
<dbReference type="Proteomes" id="UP000001542">
    <property type="component" value="Unassembled WGS sequence"/>
</dbReference>
<proteinExistence type="predicted"/>
<reference evidence="3" key="1">
    <citation type="submission" date="2006-10" db="EMBL/GenBank/DDBJ databases">
        <authorList>
            <person name="Amadeo P."/>
            <person name="Zhao Q."/>
            <person name="Wortman J."/>
            <person name="Fraser-Liggett C."/>
            <person name="Carlton J."/>
        </authorList>
    </citation>
    <scope>NUCLEOTIDE SEQUENCE</scope>
    <source>
        <strain evidence="3">G3</strain>
    </source>
</reference>
<feature type="coiled-coil region" evidence="1">
    <location>
        <begin position="268"/>
        <end position="346"/>
    </location>
</feature>